<evidence type="ECO:0000259" key="3">
    <source>
        <dbReference type="Pfam" id="PF00501"/>
    </source>
</evidence>
<dbReference type="AlphaFoldDB" id="A0AAW0GG23"/>
<dbReference type="Gene3D" id="3.40.50.12780">
    <property type="entry name" value="N-terminal domain of ligase-like"/>
    <property type="match status" value="1"/>
</dbReference>
<dbReference type="CDD" id="cd05911">
    <property type="entry name" value="Firefly_Luc_like"/>
    <property type="match status" value="1"/>
</dbReference>
<keyword evidence="2" id="KW-0436">Ligase</keyword>
<keyword evidence="6" id="KW-1185">Reference proteome</keyword>
<accession>A0AAW0GG23</accession>
<dbReference type="PANTHER" id="PTHR24096">
    <property type="entry name" value="LONG-CHAIN-FATTY-ACID--COA LIGASE"/>
    <property type="match status" value="1"/>
</dbReference>
<dbReference type="InterPro" id="IPR000873">
    <property type="entry name" value="AMP-dep_synth/lig_dom"/>
</dbReference>
<dbReference type="SUPFAM" id="SSF56801">
    <property type="entry name" value="Acetyl-CoA synthetase-like"/>
    <property type="match status" value="1"/>
</dbReference>
<feature type="domain" description="AMP-binding enzyme C-terminal" evidence="4">
    <location>
        <begin position="467"/>
        <end position="549"/>
    </location>
</feature>
<sequence length="577" mass="63556">MRIYKSTFPSVPTPEESIFTHLFTTTFSQHSPSLPAYTDAASGFTITRAELKQLAFSLGHGLRHEFAKLGGVSFTRNETIMIFSPNSIAWPVMLFGSLAGGLKTTLANSGYTARELEHQWKDSGAKALFVHPSLLPVVLEMFKGLNVQEEEVKKRVIIADFGMTKEERGQVPAGYLTISDLIGKGSLNEEEKFPGKLAGETAYLCYSSGTTGKPKGVETTHSNIVAVINIVRPAYPKVEAGKDVVLGVLPFYHIYGAVKLLLFQFLLGVQVIIMPKFDPVECCRNIERYKITGFLIVPPICLALVHHPATTKFNMTSLRFLTSGAAPLSGELAQAAREKLKSVGAIVHINQGYGLTETSPTTHLCSLEESTKRPKSVGRLLPNLEARLVNDDVNEAAEGESGELWIRGPTIMKGYLNNTEATVNSITPDGWFKTGDIAVRDKDGYWYIVDRRKELIKYKGFQVPPAELEAVLLTHPAIVDVAVIGVDSEKEATELPRAYVVHGKGIKGDEARRFTKEVQKWIQPKVAKHKYLRGGVVVVDSIPKSAAGKILRRELRERAKIEILSEPEFQAKAKAKL</sequence>
<dbReference type="FunFam" id="3.30.300.30:FF:000007">
    <property type="entry name" value="4-coumarate--CoA ligase 2"/>
    <property type="match status" value="1"/>
</dbReference>
<evidence type="ECO:0000256" key="1">
    <source>
        <dbReference type="ARBA" id="ARBA00006432"/>
    </source>
</evidence>
<feature type="domain" description="AMP-dependent synthetase/ligase" evidence="3">
    <location>
        <begin position="29"/>
        <end position="416"/>
    </location>
</feature>
<protein>
    <submittedName>
        <fullName evidence="5">Uncharacterized protein</fullName>
    </submittedName>
</protein>
<dbReference type="Proteomes" id="UP001385951">
    <property type="component" value="Unassembled WGS sequence"/>
</dbReference>
<dbReference type="EMBL" id="JASBNA010000005">
    <property type="protein sequence ID" value="KAK7691706.1"/>
    <property type="molecule type" value="Genomic_DNA"/>
</dbReference>
<evidence type="ECO:0000313" key="6">
    <source>
        <dbReference type="Proteomes" id="UP001385951"/>
    </source>
</evidence>
<dbReference type="Pfam" id="PF13193">
    <property type="entry name" value="AMP-binding_C"/>
    <property type="match status" value="1"/>
</dbReference>
<proteinExistence type="inferred from homology"/>
<reference evidence="5 6" key="1">
    <citation type="submission" date="2022-09" db="EMBL/GenBank/DDBJ databases">
        <authorList>
            <person name="Palmer J.M."/>
        </authorList>
    </citation>
    <scope>NUCLEOTIDE SEQUENCE [LARGE SCALE GENOMIC DNA]</scope>
    <source>
        <strain evidence="5 6">DSM 7382</strain>
    </source>
</reference>
<dbReference type="InterPro" id="IPR020845">
    <property type="entry name" value="AMP-binding_CS"/>
</dbReference>
<dbReference type="Gene3D" id="3.30.300.30">
    <property type="match status" value="1"/>
</dbReference>
<evidence type="ECO:0000259" key="4">
    <source>
        <dbReference type="Pfam" id="PF13193"/>
    </source>
</evidence>
<dbReference type="Pfam" id="PF00501">
    <property type="entry name" value="AMP-binding"/>
    <property type="match status" value="1"/>
</dbReference>
<dbReference type="InterPro" id="IPR042099">
    <property type="entry name" value="ANL_N_sf"/>
</dbReference>
<dbReference type="GO" id="GO:0016405">
    <property type="term" value="F:CoA-ligase activity"/>
    <property type="evidence" value="ECO:0007669"/>
    <property type="project" value="TreeGrafter"/>
</dbReference>
<dbReference type="PROSITE" id="PS00455">
    <property type="entry name" value="AMP_BINDING"/>
    <property type="match status" value="1"/>
</dbReference>
<organism evidence="5 6">
    <name type="scientific">Cerrena zonata</name>
    <dbReference type="NCBI Taxonomy" id="2478898"/>
    <lineage>
        <taxon>Eukaryota</taxon>
        <taxon>Fungi</taxon>
        <taxon>Dikarya</taxon>
        <taxon>Basidiomycota</taxon>
        <taxon>Agaricomycotina</taxon>
        <taxon>Agaricomycetes</taxon>
        <taxon>Polyporales</taxon>
        <taxon>Cerrenaceae</taxon>
        <taxon>Cerrena</taxon>
    </lineage>
</organism>
<gene>
    <name evidence="5" type="ORF">QCA50_005106</name>
</gene>
<dbReference type="PANTHER" id="PTHR24096:SF149">
    <property type="entry name" value="AMP-BINDING DOMAIN-CONTAINING PROTEIN-RELATED"/>
    <property type="match status" value="1"/>
</dbReference>
<evidence type="ECO:0000313" key="5">
    <source>
        <dbReference type="EMBL" id="KAK7691706.1"/>
    </source>
</evidence>
<name>A0AAW0GG23_9APHY</name>
<comment type="similarity">
    <text evidence="1">Belongs to the ATP-dependent AMP-binding enzyme family.</text>
</comment>
<comment type="caution">
    <text evidence="5">The sequence shown here is derived from an EMBL/GenBank/DDBJ whole genome shotgun (WGS) entry which is preliminary data.</text>
</comment>
<evidence type="ECO:0000256" key="2">
    <source>
        <dbReference type="ARBA" id="ARBA00022598"/>
    </source>
</evidence>
<dbReference type="InterPro" id="IPR025110">
    <property type="entry name" value="AMP-bd_C"/>
</dbReference>
<dbReference type="InterPro" id="IPR045851">
    <property type="entry name" value="AMP-bd_C_sf"/>
</dbReference>